<dbReference type="FunFam" id="3.40.50.300:FF:000136">
    <property type="entry name" value="Replication factor C subunit 5"/>
    <property type="match status" value="1"/>
</dbReference>
<dbReference type="AlphaFoldDB" id="S9WJV0"/>
<dbReference type="InterPro" id="IPR027417">
    <property type="entry name" value="P-loop_NTPase"/>
</dbReference>
<feature type="domain" description="AAA+ ATPase" evidence="5">
    <location>
        <begin position="33"/>
        <end position="188"/>
    </location>
</feature>
<evidence type="ECO:0000259" key="5">
    <source>
        <dbReference type="SMART" id="SM00382"/>
    </source>
</evidence>
<dbReference type="CDD" id="cd00009">
    <property type="entry name" value="AAA"/>
    <property type="match status" value="1"/>
</dbReference>
<evidence type="ECO:0000256" key="2">
    <source>
        <dbReference type="ARBA" id="ARBA00005378"/>
    </source>
</evidence>
<dbReference type="PANTHER" id="PTHR11669">
    <property type="entry name" value="REPLICATION FACTOR C / DNA POLYMERASE III GAMMA-TAU SUBUNIT"/>
    <property type="match status" value="1"/>
</dbReference>
<evidence type="ECO:0000313" key="6">
    <source>
        <dbReference type="EMBL" id="EPY31730.1"/>
    </source>
</evidence>
<dbReference type="SUPFAM" id="SSF48019">
    <property type="entry name" value="post-AAA+ oligomerization domain-like"/>
    <property type="match status" value="1"/>
</dbReference>
<comment type="similarity">
    <text evidence="2">Belongs to the activator 1 small subunits family.</text>
</comment>
<dbReference type="Gene3D" id="1.10.8.60">
    <property type="match status" value="1"/>
</dbReference>
<evidence type="ECO:0000313" key="7">
    <source>
        <dbReference type="EMBL" id="EPY36160.1"/>
    </source>
</evidence>
<dbReference type="Proteomes" id="UP000015354">
    <property type="component" value="Unassembled WGS sequence"/>
</dbReference>
<dbReference type="OrthoDB" id="761538at2759"/>
<reference evidence="7" key="2">
    <citation type="submission" date="2013-03" db="EMBL/GenBank/DDBJ databases">
        <authorList>
            <person name="Motta M.C.M."/>
            <person name="Martins A.C.A."/>
            <person name="Preta C.M.C.C."/>
            <person name="Silva R."/>
            <person name="de Souza S.S."/>
            <person name="Klein C.C."/>
            <person name="de Almeida L.G.P."/>
            <person name="Cunha O.L."/>
            <person name="Colabardini A.C."/>
            <person name="Lima B.A."/>
            <person name="Machado C.R."/>
            <person name="Soares C.M.A."/>
            <person name="de Menezes C.B.A."/>
            <person name="Bartolomeu D.C."/>
            <person name="Grisard E.C."/>
            <person name="Fantinatti-Garboggini F."/>
            <person name="Rodrigues-Luiz G.F."/>
            <person name="Wagner G."/>
            <person name="Goldman G.H."/>
            <person name="Fietto J.L.R."/>
            <person name="Ciapina L.P."/>
            <person name="Brocchi M."/>
            <person name="Elias M.C."/>
            <person name="Goldman M.H.S."/>
            <person name="Sagot M.-F."/>
            <person name="Pereira M."/>
            <person name="Stoco P.H."/>
            <person name="Teixeira S.M.R."/>
            <person name="de Mendonca-Neto R.P."/>
            <person name="Maciel T.E.F."/>
            <person name="Mendes T.A.O."/>
            <person name="Urmenyi T.P."/>
            <person name="Teixeira M.M.G."/>
            <person name="de Camargo E.F.P."/>
            <person name="de Sousa W."/>
            <person name="Schenkman S."/>
            <person name="de Vasconcelos A.T.R."/>
        </authorList>
    </citation>
    <scope>NUCLEOTIDE SEQUENCE</scope>
</reference>
<dbReference type="InterPro" id="IPR008921">
    <property type="entry name" value="DNA_pol3_clamp-load_cplx_C"/>
</dbReference>
<gene>
    <name evidence="7" type="ORF">STCU_00725</name>
    <name evidence="6" type="ORF">STCU_03295</name>
</gene>
<keyword evidence="3" id="KW-0235">DNA replication</keyword>
<dbReference type="Gene3D" id="1.20.272.10">
    <property type="match status" value="1"/>
</dbReference>
<name>S9WJV0_9TRYP</name>
<comment type="caution">
    <text evidence="7">The sequence shown here is derived from an EMBL/GenBank/DDBJ whole genome shotgun (WGS) entry which is preliminary data.</text>
</comment>
<protein>
    <submittedName>
        <fullName evidence="7">Replication factor C subunit 3/5</fullName>
    </submittedName>
</protein>
<dbReference type="InterPro" id="IPR003593">
    <property type="entry name" value="AAA+_ATPase"/>
</dbReference>
<dbReference type="GO" id="GO:0005663">
    <property type="term" value="C:DNA replication factor C complex"/>
    <property type="evidence" value="ECO:0007669"/>
    <property type="project" value="TreeGrafter"/>
</dbReference>
<dbReference type="PANTHER" id="PTHR11669:SF1">
    <property type="entry name" value="REPLICATION FACTOR C SUBUNIT 3"/>
    <property type="match status" value="1"/>
</dbReference>
<dbReference type="Pfam" id="PF21960">
    <property type="entry name" value="RCF1-5-like_lid"/>
    <property type="match status" value="1"/>
</dbReference>
<keyword evidence="4" id="KW-0539">Nucleus</keyword>
<comment type="subcellular location">
    <subcellularLocation>
        <location evidence="1">Nucleus</location>
    </subcellularLocation>
</comment>
<evidence type="ECO:0000256" key="4">
    <source>
        <dbReference type="ARBA" id="ARBA00023242"/>
    </source>
</evidence>
<dbReference type="GO" id="GO:0006281">
    <property type="term" value="P:DNA repair"/>
    <property type="evidence" value="ECO:0007669"/>
    <property type="project" value="TreeGrafter"/>
</dbReference>
<evidence type="ECO:0000256" key="3">
    <source>
        <dbReference type="ARBA" id="ARBA00022705"/>
    </source>
</evidence>
<keyword evidence="8" id="KW-1185">Reference proteome</keyword>
<evidence type="ECO:0000256" key="1">
    <source>
        <dbReference type="ARBA" id="ARBA00004123"/>
    </source>
</evidence>
<accession>S9WJV0</accession>
<dbReference type="GO" id="GO:0003677">
    <property type="term" value="F:DNA binding"/>
    <property type="evidence" value="ECO:0007669"/>
    <property type="project" value="InterPro"/>
</dbReference>
<dbReference type="GO" id="GO:0003689">
    <property type="term" value="F:DNA clamp loader activity"/>
    <property type="evidence" value="ECO:0007669"/>
    <property type="project" value="TreeGrafter"/>
</dbReference>
<evidence type="ECO:0000313" key="8">
    <source>
        <dbReference type="Proteomes" id="UP000015354"/>
    </source>
</evidence>
<dbReference type="FunFam" id="1.20.272.10:FF:000002">
    <property type="entry name" value="Replication factor C subunit 3"/>
    <property type="match status" value="1"/>
</dbReference>
<dbReference type="EMBL" id="ATMH01000725">
    <property type="protein sequence ID" value="EPY36160.1"/>
    <property type="molecule type" value="Genomic_DNA"/>
</dbReference>
<dbReference type="GO" id="GO:0006271">
    <property type="term" value="P:DNA strand elongation involved in DNA replication"/>
    <property type="evidence" value="ECO:0007669"/>
    <property type="project" value="UniProtKB-ARBA"/>
</dbReference>
<dbReference type="GO" id="GO:0005634">
    <property type="term" value="C:nucleus"/>
    <property type="evidence" value="ECO:0007669"/>
    <property type="project" value="UniProtKB-SubCell"/>
</dbReference>
<sequence>MLWVDKYRPKTLKEVDLYPELTGVLTRLAEAKDVPHLLLYGPSGSGKKTRAMALLQEIYGPSVYAVRLEHRSVQVTDSKVIDIATLSSPHHIDINPSDAGNYDRVVVMQMIREIAQTAPMHMAARDDKVPYKVVVLNEVDRMSRSAQHALRRTMEKYMRTCRLILICNSTSRLIAPLRSRCLGVRVPSHSRENLHETIRKVCEAEGRAAPSEPFVNTLALQAGGNMRRALLMLEAAAMTKVDFQGNALAIPQPDWKVYIDEIVSDILMEQSPKKLHEVRLKFYDLLGQCISGETIMKALVDGLLVAVKAPKQLKLIQTAAQFDHNMKLGTKAILHLEAFVAAVMKLLKE</sequence>
<proteinExistence type="inferred from homology"/>
<dbReference type="Gene3D" id="3.40.50.300">
    <property type="entry name" value="P-loop containing nucleotide triphosphate hydrolases"/>
    <property type="match status" value="1"/>
</dbReference>
<dbReference type="InterPro" id="IPR050238">
    <property type="entry name" value="DNA_Rep/Repair_Clamp_Loader"/>
</dbReference>
<dbReference type="SUPFAM" id="SSF52540">
    <property type="entry name" value="P-loop containing nucleoside triphosphate hydrolases"/>
    <property type="match status" value="1"/>
</dbReference>
<dbReference type="EMBL" id="ATMH01003295">
    <property type="protein sequence ID" value="EPY31730.1"/>
    <property type="molecule type" value="Genomic_DNA"/>
</dbReference>
<reference evidence="7 8" key="1">
    <citation type="journal article" date="2013" name="PLoS ONE">
        <title>Predicting the Proteins of Angomonas deanei, Strigomonas culicis and Their Respective Endosymbionts Reveals New Aspects of the Trypanosomatidae Family.</title>
        <authorList>
            <person name="Motta M.C."/>
            <person name="Martins A.C."/>
            <person name="de Souza S.S."/>
            <person name="Catta-Preta C.M."/>
            <person name="Silva R."/>
            <person name="Klein C.C."/>
            <person name="de Almeida L.G."/>
            <person name="de Lima Cunha O."/>
            <person name="Ciapina L.P."/>
            <person name="Brocchi M."/>
            <person name="Colabardini A.C."/>
            <person name="de Araujo Lima B."/>
            <person name="Machado C.R."/>
            <person name="de Almeida Soares C.M."/>
            <person name="Probst C.M."/>
            <person name="de Menezes C.B."/>
            <person name="Thompson C.E."/>
            <person name="Bartholomeu D.C."/>
            <person name="Gradia D.F."/>
            <person name="Pavoni D.P."/>
            <person name="Grisard E.C."/>
            <person name="Fantinatti-Garboggini F."/>
            <person name="Marchini F.K."/>
            <person name="Rodrigues-Luiz G.F."/>
            <person name="Wagner G."/>
            <person name="Goldman G.H."/>
            <person name="Fietto J.L."/>
            <person name="Elias M.C."/>
            <person name="Goldman M.H."/>
            <person name="Sagot M.F."/>
            <person name="Pereira M."/>
            <person name="Stoco P.H."/>
            <person name="de Mendonca-Neto R.P."/>
            <person name="Teixeira S.M."/>
            <person name="Maciel T.E."/>
            <person name="de Oliveira Mendes T.A."/>
            <person name="Urmenyi T.P."/>
            <person name="de Souza W."/>
            <person name="Schenkman S."/>
            <person name="de Vasconcelos A.T."/>
        </authorList>
    </citation>
    <scope>NUCLEOTIDE SEQUENCE [LARGE SCALE GENOMIC DNA]</scope>
</reference>
<dbReference type="Pfam" id="PF13177">
    <property type="entry name" value="DNA_pol3_delta2"/>
    <property type="match status" value="1"/>
</dbReference>
<organism evidence="7 8">
    <name type="scientific">Strigomonas culicis</name>
    <dbReference type="NCBI Taxonomy" id="28005"/>
    <lineage>
        <taxon>Eukaryota</taxon>
        <taxon>Discoba</taxon>
        <taxon>Euglenozoa</taxon>
        <taxon>Kinetoplastea</taxon>
        <taxon>Metakinetoplastina</taxon>
        <taxon>Trypanosomatida</taxon>
        <taxon>Trypanosomatidae</taxon>
        <taxon>Strigomonadinae</taxon>
        <taxon>Strigomonas</taxon>
    </lineage>
</organism>
<dbReference type="SMART" id="SM00382">
    <property type="entry name" value="AAA"/>
    <property type="match status" value="1"/>
</dbReference>
<dbReference type="Pfam" id="PF22534">
    <property type="entry name" value="RFC_C"/>
    <property type="match status" value="1"/>
</dbReference>